<dbReference type="InterPro" id="IPR036322">
    <property type="entry name" value="WD40_repeat_dom_sf"/>
</dbReference>
<organism evidence="10 11">
    <name type="scientific">Linnemannia gamsii</name>
    <dbReference type="NCBI Taxonomy" id="64522"/>
    <lineage>
        <taxon>Eukaryota</taxon>
        <taxon>Fungi</taxon>
        <taxon>Fungi incertae sedis</taxon>
        <taxon>Mucoromycota</taxon>
        <taxon>Mortierellomycotina</taxon>
        <taxon>Mortierellomycetes</taxon>
        <taxon>Mortierellales</taxon>
        <taxon>Mortierellaceae</taxon>
        <taxon>Linnemannia</taxon>
    </lineage>
</organism>
<evidence type="ECO:0000256" key="3">
    <source>
        <dbReference type="ARBA" id="ARBA00022574"/>
    </source>
</evidence>
<dbReference type="PANTHER" id="PTHR13831">
    <property type="entry name" value="MEMBER OF THE HIR1 FAMILY OF WD-REPEAT PROTEINS"/>
    <property type="match status" value="1"/>
</dbReference>
<dbReference type="PANTHER" id="PTHR13831:SF0">
    <property type="entry name" value="PROTEIN HIRA"/>
    <property type="match status" value="1"/>
</dbReference>
<feature type="domain" description="CAF1B/HIR1 beta-propeller" evidence="9">
    <location>
        <begin position="25"/>
        <end position="355"/>
    </location>
</feature>
<keyword evidence="3 7" id="KW-0853">WD repeat</keyword>
<dbReference type="InterPro" id="IPR019015">
    <property type="entry name" value="HIRA_B_motif"/>
</dbReference>
<keyword evidence="11" id="KW-1185">Reference proteome</keyword>
<dbReference type="InterPro" id="IPR055410">
    <property type="entry name" value="Beta-prop_CAF1B_HIR1"/>
</dbReference>
<dbReference type="GO" id="GO:0000417">
    <property type="term" value="C:HIR complex"/>
    <property type="evidence" value="ECO:0007669"/>
    <property type="project" value="TreeGrafter"/>
</dbReference>
<dbReference type="GO" id="GO:0000785">
    <property type="term" value="C:chromatin"/>
    <property type="evidence" value="ECO:0007669"/>
    <property type="project" value="TreeGrafter"/>
</dbReference>
<accession>A0A9P6ULK3</accession>
<reference evidence="10" key="1">
    <citation type="journal article" date="2020" name="Fungal Divers.">
        <title>Resolving the Mortierellaceae phylogeny through synthesis of multi-gene phylogenetics and phylogenomics.</title>
        <authorList>
            <person name="Vandepol N."/>
            <person name="Liber J."/>
            <person name="Desiro A."/>
            <person name="Na H."/>
            <person name="Kennedy M."/>
            <person name="Barry K."/>
            <person name="Grigoriev I.V."/>
            <person name="Miller A.N."/>
            <person name="O'Donnell K."/>
            <person name="Stajich J.E."/>
            <person name="Bonito G."/>
        </authorList>
    </citation>
    <scope>NUCLEOTIDE SEQUENCE</scope>
    <source>
        <strain evidence="10">NVP60</strain>
    </source>
</reference>
<feature type="compositionally biased region" description="Low complexity" evidence="8">
    <location>
        <begin position="441"/>
        <end position="457"/>
    </location>
</feature>
<keyword evidence="6" id="KW-0539">Nucleus</keyword>
<evidence type="ECO:0000313" key="10">
    <source>
        <dbReference type="EMBL" id="KAG0310390.1"/>
    </source>
</evidence>
<keyword evidence="4" id="KW-0677">Repeat</keyword>
<feature type="non-terminal residue" evidence="10">
    <location>
        <position position="640"/>
    </location>
</feature>
<dbReference type="SUPFAM" id="SSF50978">
    <property type="entry name" value="WD40 repeat-like"/>
    <property type="match status" value="1"/>
</dbReference>
<dbReference type="GO" id="GO:0031491">
    <property type="term" value="F:nucleosome binding"/>
    <property type="evidence" value="ECO:0007669"/>
    <property type="project" value="TreeGrafter"/>
</dbReference>
<evidence type="ECO:0000313" key="11">
    <source>
        <dbReference type="Proteomes" id="UP000823405"/>
    </source>
</evidence>
<dbReference type="InterPro" id="IPR001680">
    <property type="entry name" value="WD40_rpt"/>
</dbReference>
<comment type="caution">
    <text evidence="10">The sequence shown here is derived from an EMBL/GenBank/DDBJ whole genome shotgun (WGS) entry which is preliminary data.</text>
</comment>
<proteinExistence type="inferred from homology"/>
<evidence type="ECO:0000256" key="1">
    <source>
        <dbReference type="ARBA" id="ARBA00004123"/>
    </source>
</evidence>
<dbReference type="SMART" id="SM00320">
    <property type="entry name" value="WD40"/>
    <property type="match status" value="5"/>
</dbReference>
<feature type="compositionally biased region" description="Polar residues" evidence="8">
    <location>
        <begin position="552"/>
        <end position="561"/>
    </location>
</feature>
<dbReference type="PROSITE" id="PS50082">
    <property type="entry name" value="WD_REPEATS_2"/>
    <property type="match status" value="3"/>
</dbReference>
<dbReference type="EMBL" id="JAAAIN010000844">
    <property type="protein sequence ID" value="KAG0310390.1"/>
    <property type="molecule type" value="Genomic_DNA"/>
</dbReference>
<dbReference type="Pfam" id="PF24105">
    <property type="entry name" value="Beta-prop_CAF1B_HIR1"/>
    <property type="match status" value="1"/>
</dbReference>
<dbReference type="CDD" id="cd00200">
    <property type="entry name" value="WD40"/>
    <property type="match status" value="1"/>
</dbReference>
<evidence type="ECO:0000256" key="8">
    <source>
        <dbReference type="SAM" id="MobiDB-lite"/>
    </source>
</evidence>
<dbReference type="InterPro" id="IPR031120">
    <property type="entry name" value="HIR1-like"/>
</dbReference>
<dbReference type="GO" id="GO:0005634">
    <property type="term" value="C:nucleus"/>
    <property type="evidence" value="ECO:0007669"/>
    <property type="project" value="UniProtKB-SubCell"/>
</dbReference>
<comment type="subcellular location">
    <subcellularLocation>
        <location evidence="1">Nucleus</location>
    </subcellularLocation>
</comment>
<dbReference type="Proteomes" id="UP000823405">
    <property type="component" value="Unassembled WGS sequence"/>
</dbReference>
<evidence type="ECO:0000256" key="7">
    <source>
        <dbReference type="PROSITE-ProRule" id="PRU00221"/>
    </source>
</evidence>
<feature type="region of interest" description="Disordered" evidence="8">
    <location>
        <begin position="526"/>
        <end position="587"/>
    </location>
</feature>
<feature type="repeat" description="WD" evidence="7">
    <location>
        <begin position="127"/>
        <end position="168"/>
    </location>
</feature>
<dbReference type="InterPro" id="IPR015943">
    <property type="entry name" value="WD40/YVTN_repeat-like_dom_sf"/>
</dbReference>
<dbReference type="PROSITE" id="PS50294">
    <property type="entry name" value="WD_REPEATS_REGION"/>
    <property type="match status" value="3"/>
</dbReference>
<dbReference type="OrthoDB" id="1741719at2759"/>
<feature type="region of interest" description="Disordered" evidence="8">
    <location>
        <begin position="416"/>
        <end position="464"/>
    </location>
</feature>
<dbReference type="GO" id="GO:0006351">
    <property type="term" value="P:DNA-templated transcription"/>
    <property type="evidence" value="ECO:0007669"/>
    <property type="project" value="InterPro"/>
</dbReference>
<protein>
    <submittedName>
        <fullName evidence="10">HIR complex subunit</fullName>
    </submittedName>
</protein>
<name>A0A9P6ULK3_9FUNG</name>
<evidence type="ECO:0000259" key="9">
    <source>
        <dbReference type="Pfam" id="PF24105"/>
    </source>
</evidence>
<feature type="repeat" description="WD" evidence="7">
    <location>
        <begin position="169"/>
        <end position="203"/>
    </location>
</feature>
<dbReference type="Pfam" id="PF09453">
    <property type="entry name" value="HIRA_B"/>
    <property type="match status" value="1"/>
</dbReference>
<keyword evidence="5" id="KW-0156">Chromatin regulator</keyword>
<evidence type="ECO:0000256" key="4">
    <source>
        <dbReference type="ARBA" id="ARBA00022737"/>
    </source>
</evidence>
<evidence type="ECO:0000256" key="5">
    <source>
        <dbReference type="ARBA" id="ARBA00022853"/>
    </source>
</evidence>
<feature type="repeat" description="WD" evidence="7">
    <location>
        <begin position="55"/>
        <end position="97"/>
    </location>
</feature>
<dbReference type="AlphaFoldDB" id="A0A9P6ULK3"/>
<evidence type="ECO:0000256" key="2">
    <source>
        <dbReference type="ARBA" id="ARBA00007306"/>
    </source>
</evidence>
<gene>
    <name evidence="10" type="primary">HIR1_2</name>
    <name evidence="10" type="ORF">BGZ97_012599</name>
</gene>
<comment type="similarity">
    <text evidence="2">Belongs to the WD repeat HIR1 family.</text>
</comment>
<dbReference type="Gene3D" id="2.130.10.10">
    <property type="entry name" value="YVTN repeat-like/Quinoprotein amine dehydrogenase"/>
    <property type="match status" value="2"/>
</dbReference>
<evidence type="ECO:0000256" key="6">
    <source>
        <dbReference type="ARBA" id="ARBA00023242"/>
    </source>
</evidence>
<dbReference type="GO" id="GO:0006338">
    <property type="term" value="P:chromatin remodeling"/>
    <property type="evidence" value="ECO:0007669"/>
    <property type="project" value="TreeGrafter"/>
</dbReference>
<sequence length="640" mass="69594">MLEFDQENLPPTAMHIYKPDWVCHLDGKVKIWNMKTLADPNIDATTEPSKHLCTMSVHNGAVMCVKWSSEDGKYLATGSDDMIVMIWQLDRQVNVAELLMSSESWGGATFGSNDGPNVETWRGYKRLSGHESDVTDVSWSPDNKYLASAGLDSKIIIWDGKSFDRIITLDKHSGFVKGLTWDPVGKYLASQSDDKTVRIWRISDWQVEVLIEKPYQVSTGTTFFRRLSWSPEGGHIVTANAFSNDKPVAAVISRDTWNADISLVGHNAPIEAVAFNPLLYRYIDAKGNSGLTSIVAVGSQDRGLTVWKTSDPRPFVGIKELFEHSFLDMCWTPDGKTLLACSYDGGVIVLIFPSGALGEAVPVEERLRMLAKYGYERRGAVMAETALQLQMEEKLKDSAAQSRMDALMLPDVSMEGVTSTFDKPSDPSVFAEPISSQTSVLSSTATAPQPSSSLTSQPRPPQVNLVASQQEVTITKDGKKRIKPLFLGNGMGMGMGTAPSQPSARLQIQSPGGYGSVVSATDRVERGEPSTSIPEGGFPTVVVGTKRKDAPSNGSAESGTLTKRGPENGVKGKTVTQKEEEVAPRNAVSSPLLAVSRVRLGVPRVRANITRNRAGLECHNSVTGAKPNKVIYSQKGSPVW</sequence>